<reference evidence="2 5" key="2">
    <citation type="submission" date="2019-04" db="EMBL/GenBank/DDBJ databases">
        <title>Isolation and culture of sulfate reducing bacteria from the cold seep of the South China Sea.</title>
        <authorList>
            <person name="Sun C."/>
            <person name="Liu R."/>
        </authorList>
    </citation>
    <scope>NUCLEOTIDE SEQUENCE [LARGE SCALE GENOMIC DNA]</scope>
    <source>
        <strain evidence="2 5">CS1</strain>
    </source>
</reference>
<dbReference type="OrthoDB" id="5461270at2"/>
<evidence type="ECO:0000313" key="4">
    <source>
        <dbReference type="Proteomes" id="UP000434052"/>
    </source>
</evidence>
<sequence length="127" mass="13803">MRSTALCTRRFTLGCVFCLALAFFAITAGVNASPARAACLDDFSITTHAHTHGTLVQVNYDHPIWGWVEAGTVDFLDNGRILLTLRGEETREITDLREALSALAVQRVGNPALGQQLAARIQRYAGS</sequence>
<reference evidence="3 4" key="1">
    <citation type="submission" date="2018-06" db="EMBL/GenBank/DDBJ databases">
        <title>Complete genome of Desulfovibrio marinus P48SEP.</title>
        <authorList>
            <person name="Crispim J.S."/>
            <person name="Vidigal P.M.P."/>
            <person name="Silva L.C.F."/>
            <person name="Araujo L.C."/>
            <person name="Laguardia C.N."/>
            <person name="Dias R.S."/>
            <person name="Sousa M.P."/>
            <person name="Paula S.O."/>
            <person name="Silva C."/>
        </authorList>
    </citation>
    <scope>NUCLEOTIDE SEQUENCE [LARGE SCALE GENOMIC DNA]</scope>
    <source>
        <strain evidence="3 4">P48SEP</strain>
    </source>
</reference>
<dbReference type="Proteomes" id="UP000503251">
    <property type="component" value="Chromosome"/>
</dbReference>
<protein>
    <submittedName>
        <fullName evidence="3">Uncharacterized protein</fullName>
    </submittedName>
</protein>
<dbReference type="Proteomes" id="UP000434052">
    <property type="component" value="Unassembled WGS sequence"/>
</dbReference>
<feature type="signal peptide" evidence="1">
    <location>
        <begin position="1"/>
        <end position="37"/>
    </location>
</feature>
<accession>A0A6P1ZHJ9</accession>
<evidence type="ECO:0000256" key="1">
    <source>
        <dbReference type="SAM" id="SignalP"/>
    </source>
</evidence>
<keyword evidence="1" id="KW-0732">Signal</keyword>
<organism evidence="3 4">
    <name type="scientific">Oceanidesulfovibrio marinus</name>
    <dbReference type="NCBI Taxonomy" id="370038"/>
    <lineage>
        <taxon>Bacteria</taxon>
        <taxon>Pseudomonadati</taxon>
        <taxon>Thermodesulfobacteriota</taxon>
        <taxon>Desulfovibrionia</taxon>
        <taxon>Desulfovibrionales</taxon>
        <taxon>Desulfovibrionaceae</taxon>
        <taxon>Oceanidesulfovibrio</taxon>
    </lineage>
</organism>
<evidence type="ECO:0000313" key="3">
    <source>
        <dbReference type="EMBL" id="TVM34640.1"/>
    </source>
</evidence>
<feature type="chain" id="PRO_5030159389" evidence="1">
    <location>
        <begin position="38"/>
        <end position="127"/>
    </location>
</feature>
<dbReference type="RefSeq" id="WP_144304961.1">
    <property type="nucleotide sequence ID" value="NZ_CP039543.1"/>
</dbReference>
<evidence type="ECO:0000313" key="2">
    <source>
        <dbReference type="EMBL" id="QJT07446.1"/>
    </source>
</evidence>
<evidence type="ECO:0000313" key="5">
    <source>
        <dbReference type="Proteomes" id="UP000503251"/>
    </source>
</evidence>
<name>A0A6P1ZHJ9_9BACT</name>
<dbReference type="EMBL" id="QMIF01000004">
    <property type="protein sequence ID" value="TVM34640.1"/>
    <property type="molecule type" value="Genomic_DNA"/>
</dbReference>
<dbReference type="EMBL" id="CP039543">
    <property type="protein sequence ID" value="QJT07446.1"/>
    <property type="molecule type" value="Genomic_DNA"/>
</dbReference>
<keyword evidence="5" id="KW-1185">Reference proteome</keyword>
<gene>
    <name evidence="3" type="ORF">DQK91_08700</name>
    <name evidence="2" type="ORF">E8L03_00290</name>
</gene>
<dbReference type="AlphaFoldDB" id="A0A6P1ZHJ9"/>
<proteinExistence type="predicted"/>